<dbReference type="SUPFAM" id="SSF48173">
    <property type="entry name" value="Cryptochrome/photolyase FAD-binding domain"/>
    <property type="match status" value="1"/>
</dbReference>
<evidence type="ECO:0000313" key="11">
    <source>
        <dbReference type="Proteomes" id="UP001472866"/>
    </source>
</evidence>
<feature type="domain" description="Photolyase/cryptochrome alpha/beta" evidence="9">
    <location>
        <begin position="16"/>
        <end position="157"/>
    </location>
</feature>
<dbReference type="GO" id="GO:0003677">
    <property type="term" value="F:DNA binding"/>
    <property type="evidence" value="ECO:0007669"/>
    <property type="project" value="TreeGrafter"/>
</dbReference>
<dbReference type="Gene3D" id="1.25.40.80">
    <property type="match status" value="1"/>
</dbReference>
<dbReference type="GO" id="GO:0000719">
    <property type="term" value="P:photoreactive repair"/>
    <property type="evidence" value="ECO:0007669"/>
    <property type="project" value="TreeGrafter"/>
</dbReference>
<dbReference type="InterPro" id="IPR005101">
    <property type="entry name" value="Cryptochr/Photolyase_FAD-bd"/>
</dbReference>
<evidence type="ECO:0000313" key="10">
    <source>
        <dbReference type="EMBL" id="WZN62831.1"/>
    </source>
</evidence>
<comment type="cofactor">
    <cofactor evidence="7">
        <name>(6R)-5,10-methylene-5,6,7,8-tetrahydrofolate</name>
        <dbReference type="ChEBI" id="CHEBI:15636"/>
    </cofactor>
    <text evidence="7">Binds 1 5,10-methenyltetrahydrofolate (MTHF) per subunit.</text>
</comment>
<proteinExistence type="inferred from homology"/>
<feature type="site" description="Electron transfer via tryptophanyl radical" evidence="6">
    <location>
        <position position="351"/>
    </location>
</feature>
<evidence type="ECO:0000256" key="8">
    <source>
        <dbReference type="SAM" id="MobiDB-lite"/>
    </source>
</evidence>
<dbReference type="PANTHER" id="PTHR11455">
    <property type="entry name" value="CRYPTOCHROME"/>
    <property type="match status" value="1"/>
</dbReference>
<comment type="similarity">
    <text evidence="1 7">Belongs to the DNA photolyase class-1 family.</text>
</comment>
<dbReference type="PANTHER" id="PTHR11455:SF22">
    <property type="entry name" value="CRYPTOCHROME DASH"/>
    <property type="match status" value="1"/>
</dbReference>
<feature type="site" description="Electron transfer via tryptophanyl radical" evidence="6">
    <location>
        <position position="427"/>
    </location>
</feature>
<evidence type="ECO:0000256" key="4">
    <source>
        <dbReference type="ARBA" id="ARBA00022991"/>
    </source>
</evidence>
<evidence type="ECO:0000256" key="7">
    <source>
        <dbReference type="RuleBase" id="RU367151"/>
    </source>
</evidence>
<dbReference type="Pfam" id="PF03441">
    <property type="entry name" value="FAD_binding_7"/>
    <property type="match status" value="1"/>
</dbReference>
<dbReference type="InterPro" id="IPR018394">
    <property type="entry name" value="DNA_photolyase_1_CS_C"/>
</dbReference>
<feature type="binding site" evidence="5">
    <location>
        <begin position="417"/>
        <end position="419"/>
    </location>
    <ligand>
        <name>FAD</name>
        <dbReference type="ChEBI" id="CHEBI:57692"/>
    </ligand>
</feature>
<dbReference type="GO" id="GO:0003904">
    <property type="term" value="F:deoxyribodipyrimidine photo-lyase activity"/>
    <property type="evidence" value="ECO:0007669"/>
    <property type="project" value="TreeGrafter"/>
</dbReference>
<organism evidence="10 11">
    <name type="scientific">Chloropicon roscoffensis</name>
    <dbReference type="NCBI Taxonomy" id="1461544"/>
    <lineage>
        <taxon>Eukaryota</taxon>
        <taxon>Viridiplantae</taxon>
        <taxon>Chlorophyta</taxon>
        <taxon>Chloropicophyceae</taxon>
        <taxon>Chloropicales</taxon>
        <taxon>Chloropicaceae</taxon>
        <taxon>Chloropicon</taxon>
    </lineage>
</organism>
<dbReference type="InterPro" id="IPR036134">
    <property type="entry name" value="Crypto/Photolyase_FAD-like_sf"/>
</dbReference>
<feature type="binding site" evidence="5">
    <location>
        <begin position="280"/>
        <end position="284"/>
    </location>
    <ligand>
        <name>FAD</name>
        <dbReference type="ChEBI" id="CHEBI:57692"/>
    </ligand>
</feature>
<dbReference type="NCBIfam" id="TIGR02765">
    <property type="entry name" value="crypto_DASH"/>
    <property type="match status" value="1"/>
</dbReference>
<dbReference type="InterPro" id="IPR036155">
    <property type="entry name" value="Crypto/Photolyase_N_sf"/>
</dbReference>
<gene>
    <name evidence="10" type="ORF">HKI87_06g43730</name>
</gene>
<accession>A0AAX4P9V5</accession>
<feature type="binding site" evidence="5">
    <location>
        <begin position="320"/>
        <end position="327"/>
    </location>
    <ligand>
        <name>FAD</name>
        <dbReference type="ChEBI" id="CHEBI:57692"/>
    </ligand>
</feature>
<name>A0AAX4P9V5_9CHLO</name>
<evidence type="ECO:0000256" key="1">
    <source>
        <dbReference type="ARBA" id="ARBA00005862"/>
    </source>
</evidence>
<comment type="function">
    <text evidence="7">May have a photoreceptor function.</text>
</comment>
<keyword evidence="4 7" id="KW-0157">Chromophore</keyword>
<feature type="site" description="Electron transfer via tryptophanyl radical" evidence="6">
    <location>
        <position position="404"/>
    </location>
</feature>
<dbReference type="InterPro" id="IPR014133">
    <property type="entry name" value="Cry_DASH"/>
</dbReference>
<keyword evidence="3 5" id="KW-0274">FAD</keyword>
<dbReference type="Pfam" id="PF00875">
    <property type="entry name" value="DNA_photolyase"/>
    <property type="match status" value="1"/>
</dbReference>
<dbReference type="InterPro" id="IPR014729">
    <property type="entry name" value="Rossmann-like_a/b/a_fold"/>
</dbReference>
<evidence type="ECO:0000256" key="6">
    <source>
        <dbReference type="PIRSR" id="PIRSR602081-2"/>
    </source>
</evidence>
<sequence length="552" mass="62806">MVNLGKGVASASQRAERVVLWFRNDLRLHDNAIVDKARRSVASGQCKEVLPLYCFDPRMFRQSEYGSKTKTGVHRTKFLLESVIDLRQRLRSVGSDLLIAVNKPENVIAELVGERGTSVLAQREVTSEEILVESRVRQALESRSDRAELELLWGATLYHRADLPFSRNLKDLPDVFTPFRNKVERHCSVRDLMPTPGAGSLPLGSAAALPAVQRMASYDPTPSEILPGFDFPAKPDERSCLDFRGGETAALERLRYYLWESDLLSTYFETRNGMVGGDYSTKFSPWLAHGSLSPRMIYHEIKRYEAQRVENKSTYWVIFELIWRDFFRFFCEKQGSKVFLPGGTVGKSVDWSRDEADLRAWKEGRTGIPLVDANMREMLHTGFMSNRGRQNVASFLALDLRQDWRLGADHFESLLLDYDVCSNWGNWVSAAGLTGGRINRFNIVKQSKDYDVDGSYVRLWVPELRKVPTKYVHKPWEMPRSVQESSGCVIGVDYPNPVTQSKAWETYNQSGGGGRKGGKKKPYRGYYDEKKERGGRGRRGGGKKKSNFEMYG</sequence>
<dbReference type="Proteomes" id="UP001472866">
    <property type="component" value="Chromosome 06"/>
</dbReference>
<dbReference type="Gene3D" id="3.40.50.620">
    <property type="entry name" value="HUPs"/>
    <property type="match status" value="1"/>
</dbReference>
<dbReference type="InterPro" id="IPR006050">
    <property type="entry name" value="DNA_photolyase_N"/>
</dbReference>
<protein>
    <recommendedName>
        <fullName evidence="7">Cryptochrome DASH</fullName>
    </recommendedName>
</protein>
<dbReference type="EMBL" id="CP151506">
    <property type="protein sequence ID" value="WZN62831.1"/>
    <property type="molecule type" value="Genomic_DNA"/>
</dbReference>
<keyword evidence="2 5" id="KW-0285">Flavoprotein</keyword>
<dbReference type="InterPro" id="IPR002081">
    <property type="entry name" value="Cryptochrome/DNA_photolyase_1"/>
</dbReference>
<feature type="compositionally biased region" description="Basic and acidic residues" evidence="8">
    <location>
        <begin position="526"/>
        <end position="535"/>
    </location>
</feature>
<dbReference type="AlphaFoldDB" id="A0AAX4P9V5"/>
<keyword evidence="11" id="KW-1185">Reference proteome</keyword>
<comment type="cofactor">
    <cofactor evidence="5 7">
        <name>FAD</name>
        <dbReference type="ChEBI" id="CHEBI:57692"/>
    </cofactor>
    <text evidence="5 7">Binds 1 FAD per subunit.</text>
</comment>
<dbReference type="PROSITE" id="PS51645">
    <property type="entry name" value="PHR_CRY_ALPHA_BETA"/>
    <property type="match status" value="1"/>
</dbReference>
<feature type="region of interest" description="Disordered" evidence="8">
    <location>
        <begin position="505"/>
        <end position="552"/>
    </location>
</feature>
<dbReference type="PROSITE" id="PS00394">
    <property type="entry name" value="DNA_PHOTOLYASES_1_1"/>
    <property type="match status" value="1"/>
</dbReference>
<dbReference type="SUPFAM" id="SSF52425">
    <property type="entry name" value="Cryptochrome/photolyase, N-terminal domain"/>
    <property type="match status" value="1"/>
</dbReference>
<evidence type="ECO:0000256" key="2">
    <source>
        <dbReference type="ARBA" id="ARBA00022630"/>
    </source>
</evidence>
<feature type="binding site" evidence="5">
    <location>
        <position position="267"/>
    </location>
    <ligand>
        <name>FAD</name>
        <dbReference type="ChEBI" id="CHEBI:57692"/>
    </ligand>
</feature>
<reference evidence="10 11" key="1">
    <citation type="submission" date="2024-03" db="EMBL/GenBank/DDBJ databases">
        <title>Complete genome sequence of the green alga Chloropicon roscoffensis RCC1871.</title>
        <authorList>
            <person name="Lemieux C."/>
            <person name="Pombert J.-F."/>
            <person name="Otis C."/>
            <person name="Turmel M."/>
        </authorList>
    </citation>
    <scope>NUCLEOTIDE SEQUENCE [LARGE SCALE GENOMIC DNA]</scope>
    <source>
        <strain evidence="10 11">RCC1871</strain>
    </source>
</reference>
<dbReference type="GO" id="GO:0071949">
    <property type="term" value="F:FAD binding"/>
    <property type="evidence" value="ECO:0007669"/>
    <property type="project" value="TreeGrafter"/>
</dbReference>
<dbReference type="PRINTS" id="PR00147">
    <property type="entry name" value="DNAPHOTLYASE"/>
</dbReference>
<evidence type="ECO:0000256" key="5">
    <source>
        <dbReference type="PIRSR" id="PIRSR602081-1"/>
    </source>
</evidence>
<evidence type="ECO:0000256" key="3">
    <source>
        <dbReference type="ARBA" id="ARBA00022827"/>
    </source>
</evidence>
<feature type="compositionally biased region" description="Basic residues" evidence="8">
    <location>
        <begin position="536"/>
        <end position="545"/>
    </location>
</feature>
<evidence type="ECO:0000259" key="9">
    <source>
        <dbReference type="PROSITE" id="PS51645"/>
    </source>
</evidence>
<dbReference type="Gene3D" id="1.10.579.10">
    <property type="entry name" value="DNA Cyclobutane Dipyrimidine Photolyase, subunit A, domain 3"/>
    <property type="match status" value="1"/>
</dbReference>